<dbReference type="Pfam" id="PF00005">
    <property type="entry name" value="ABC_tran"/>
    <property type="match status" value="2"/>
</dbReference>
<comment type="caution">
    <text evidence="5">The sequence shown here is derived from an EMBL/GenBank/DDBJ whole genome shotgun (WGS) entry which is preliminary data.</text>
</comment>
<evidence type="ECO:0000256" key="1">
    <source>
        <dbReference type="ARBA" id="ARBA00022737"/>
    </source>
</evidence>
<evidence type="ECO:0000313" key="5">
    <source>
        <dbReference type="EMBL" id="PVU93104.1"/>
    </source>
</evidence>
<reference evidence="5 6" key="1">
    <citation type="journal article" date="2018" name="MBio">
        <title>Comparative Genomics Reveals the Core Gene Toolbox for the Fungus-Insect Symbiosis.</title>
        <authorList>
            <person name="Wang Y."/>
            <person name="Stata M."/>
            <person name="Wang W."/>
            <person name="Stajich J.E."/>
            <person name="White M.M."/>
            <person name="Moncalvo J.M."/>
        </authorList>
    </citation>
    <scope>NUCLEOTIDE SEQUENCE [LARGE SCALE GENOMIC DNA]</scope>
    <source>
        <strain evidence="5 6">SWE-8-4</strain>
    </source>
</reference>
<dbReference type="Pfam" id="PF12848">
    <property type="entry name" value="ABC_tran_Xtn"/>
    <property type="match status" value="1"/>
</dbReference>
<evidence type="ECO:0000256" key="2">
    <source>
        <dbReference type="ARBA" id="ARBA00022741"/>
    </source>
</evidence>
<dbReference type="GO" id="GO:0005524">
    <property type="term" value="F:ATP binding"/>
    <property type="evidence" value="ECO:0007669"/>
    <property type="project" value="UniProtKB-KW"/>
</dbReference>
<dbReference type="GO" id="GO:0016887">
    <property type="term" value="F:ATP hydrolysis activity"/>
    <property type="evidence" value="ECO:0007669"/>
    <property type="project" value="InterPro"/>
</dbReference>
<dbReference type="Proteomes" id="UP000245383">
    <property type="component" value="Unassembled WGS sequence"/>
</dbReference>
<protein>
    <recommendedName>
        <fullName evidence="4">ABC transporter domain-containing protein</fullName>
    </recommendedName>
</protein>
<dbReference type="PANTHER" id="PTHR19211">
    <property type="entry name" value="ATP-BINDING TRANSPORT PROTEIN-RELATED"/>
    <property type="match status" value="1"/>
</dbReference>
<dbReference type="EMBL" id="MBFR01000139">
    <property type="protein sequence ID" value="PVU93104.1"/>
    <property type="molecule type" value="Genomic_DNA"/>
</dbReference>
<keyword evidence="6" id="KW-1185">Reference proteome</keyword>
<dbReference type="InterPro" id="IPR017871">
    <property type="entry name" value="ABC_transporter-like_CS"/>
</dbReference>
<evidence type="ECO:0000259" key="4">
    <source>
        <dbReference type="PROSITE" id="PS50893"/>
    </source>
</evidence>
<sequence length="810" mass="91786">MFNLNAQKLYNTIPKTVLENLGEEGVDYLEDAINQTNDSQMSPEELKEITQELLLDAGINKETLNDVIELFFNFSLSTSDFTQVDHSKINPQNTAYIPIDQPKKKASPLNSTTTEEFEDKPLDYLQEATKTDNKLVSIAPQASSVVIAAPKISAFSQSSRFHTETLQTLSNEVNLKDVNLIVNDIPLLEDTLLQLKEGFHYGFIGKNGTGKTTLLSCVANKTLLGFPENIRVQLIEQLEVLDSKQTVLEAVLNSDEHHTKIKNFIKGFESALELKGDLVPFIDEFLTQEAQEKILQAQKLANFRTGKRGLNARKAALEKELYELKLVRKKYYTKGASHEEVALKILEKMYKELHKCGFDDAEARALEILYELGFNKEMQTQSTSSFSGGWRMRVALAKALYIQPDILLLDEPTNHLDMHSIIWLTEYLKSLVGITLVVVSHDRKFLNDIAQEIILLKDKKLSYHSGNYDAYEKNSEDLKKKKIRQYENIERKKKHINESIQKGLQQAKASGDDKKLGMVASRQKKLERMGAEKTEDGKRWKVSYYAGFHIDGRIQVELEKEEKEVVLKLPEPEELRHQGSLLRLTDIAFKYTKDSPIVLQNISIDVEKGTRVAFLGPNGCGKSTLINVMKKNLVPTGGKVEYHSRLKIGHFDQHFIDMYSQLNISSLQYINDLFKNEAINVLNSSEKKFKNEQEIRAYLGSFGLSGSLATQQISTLSGGQKARFALAMLFLDSPQLLLLDEITNHLDMRTITGLIAALKEFKGGIVMASHDQHFVSSIAKTYYVIKNKTINLWEKDLDSYVKSISKKISI</sequence>
<keyword evidence="1" id="KW-0677">Repeat</keyword>
<dbReference type="InterPro" id="IPR050611">
    <property type="entry name" value="ABCF"/>
</dbReference>
<accession>A0A2T9YLF2</accession>
<dbReference type="FunFam" id="3.40.50.300:FF:000011">
    <property type="entry name" value="Putative ABC transporter ATP-binding component"/>
    <property type="match status" value="1"/>
</dbReference>
<dbReference type="OrthoDB" id="2110130at2759"/>
<organism evidence="5 6">
    <name type="scientific">Smittium simulii</name>
    <dbReference type="NCBI Taxonomy" id="133385"/>
    <lineage>
        <taxon>Eukaryota</taxon>
        <taxon>Fungi</taxon>
        <taxon>Fungi incertae sedis</taxon>
        <taxon>Zoopagomycota</taxon>
        <taxon>Kickxellomycotina</taxon>
        <taxon>Harpellomycetes</taxon>
        <taxon>Harpellales</taxon>
        <taxon>Legeriomycetaceae</taxon>
        <taxon>Smittium</taxon>
    </lineage>
</organism>
<dbReference type="InterPro" id="IPR003439">
    <property type="entry name" value="ABC_transporter-like_ATP-bd"/>
</dbReference>
<keyword evidence="3" id="KW-0067">ATP-binding</keyword>
<dbReference type="InterPro" id="IPR027417">
    <property type="entry name" value="P-loop_NTPase"/>
</dbReference>
<feature type="domain" description="ABC transporter" evidence="4">
    <location>
        <begin position="173"/>
        <end position="483"/>
    </location>
</feature>
<dbReference type="STRING" id="133385.A0A2T9YLF2"/>
<dbReference type="PROSITE" id="PS50893">
    <property type="entry name" value="ABC_TRANSPORTER_2"/>
    <property type="match status" value="2"/>
</dbReference>
<dbReference type="SMART" id="SM00382">
    <property type="entry name" value="AAA"/>
    <property type="match status" value="2"/>
</dbReference>
<keyword evidence="2" id="KW-0547">Nucleotide-binding</keyword>
<dbReference type="AlphaFoldDB" id="A0A2T9YLF2"/>
<evidence type="ECO:0000256" key="3">
    <source>
        <dbReference type="ARBA" id="ARBA00022840"/>
    </source>
</evidence>
<evidence type="ECO:0000313" key="6">
    <source>
        <dbReference type="Proteomes" id="UP000245383"/>
    </source>
</evidence>
<dbReference type="InterPro" id="IPR032781">
    <property type="entry name" value="ABC_tran_Xtn"/>
</dbReference>
<dbReference type="PROSITE" id="PS00211">
    <property type="entry name" value="ABC_TRANSPORTER_1"/>
    <property type="match status" value="2"/>
</dbReference>
<dbReference type="InterPro" id="IPR003593">
    <property type="entry name" value="AAA+_ATPase"/>
</dbReference>
<gene>
    <name evidence="5" type="ORF">BB561_003464</name>
</gene>
<proteinExistence type="predicted"/>
<dbReference type="CDD" id="cd03221">
    <property type="entry name" value="ABCF_EF-3"/>
    <property type="match status" value="1"/>
</dbReference>
<dbReference type="SUPFAM" id="SSF52540">
    <property type="entry name" value="P-loop containing nucleoside triphosphate hydrolases"/>
    <property type="match status" value="2"/>
</dbReference>
<dbReference type="Gene3D" id="3.40.50.300">
    <property type="entry name" value="P-loop containing nucleotide triphosphate hydrolases"/>
    <property type="match status" value="3"/>
</dbReference>
<dbReference type="PANTHER" id="PTHR19211:SF129">
    <property type="entry name" value="ABC TRANSPORTER ATP-BINDING PROTEIN"/>
    <property type="match status" value="1"/>
</dbReference>
<feature type="domain" description="ABC transporter" evidence="4">
    <location>
        <begin position="582"/>
        <end position="810"/>
    </location>
</feature>
<name>A0A2T9YLF2_9FUNG</name>